<proteinExistence type="predicted"/>
<accession>A0ABY8H9V6</accession>
<gene>
    <name evidence="5" type="ORF">P8192_04690</name>
</gene>
<dbReference type="SUPFAM" id="SSF46785">
    <property type="entry name" value="Winged helix' DNA-binding domain"/>
    <property type="match status" value="1"/>
</dbReference>
<dbReference type="InterPro" id="IPR011711">
    <property type="entry name" value="GntR_C"/>
</dbReference>
<dbReference type="PANTHER" id="PTHR43537">
    <property type="entry name" value="TRANSCRIPTIONAL REGULATOR, GNTR FAMILY"/>
    <property type="match status" value="1"/>
</dbReference>
<sequence>MTLQRVDGPAGTLAEQAYANLLDRLVLLEIAPGDVIKEQALAVELGCGRTPLREALKILERDQLIVTYPRRGTFAAPLTLTDLSVISDMRAVLDPLATRRGAELHGGEQREALQRLRDQLLELRAADHDKLTPRELIHLDLHTHRVLYAATGEALLEQTLLRLLHLVTRMWCAVLDRVPDVEQHVQEHLDLLDAVLSGDADRAAELSAEHVRHFEDVLRANL</sequence>
<dbReference type="PANTHER" id="PTHR43537:SF24">
    <property type="entry name" value="GLUCONATE OPERON TRANSCRIPTIONAL REPRESSOR"/>
    <property type="match status" value="1"/>
</dbReference>
<keyword evidence="1" id="KW-0805">Transcription regulation</keyword>
<dbReference type="InterPro" id="IPR036388">
    <property type="entry name" value="WH-like_DNA-bd_sf"/>
</dbReference>
<dbReference type="SMART" id="SM00345">
    <property type="entry name" value="HTH_GNTR"/>
    <property type="match status" value="1"/>
</dbReference>
<evidence type="ECO:0000313" key="6">
    <source>
        <dbReference type="Proteomes" id="UP001219037"/>
    </source>
</evidence>
<dbReference type="SUPFAM" id="SSF48008">
    <property type="entry name" value="GntR ligand-binding domain-like"/>
    <property type="match status" value="1"/>
</dbReference>
<dbReference type="InterPro" id="IPR036390">
    <property type="entry name" value="WH_DNA-bd_sf"/>
</dbReference>
<evidence type="ECO:0000256" key="3">
    <source>
        <dbReference type="ARBA" id="ARBA00023163"/>
    </source>
</evidence>
<reference evidence="5 6" key="1">
    <citation type="submission" date="2023-04" db="EMBL/GenBank/DDBJ databases">
        <title>Funneling lignin-derived compounds into biodiesel using alkali-halophilic Citricoccus sp. P2.</title>
        <authorList>
            <person name="Luo C.-B."/>
        </authorList>
    </citation>
    <scope>NUCLEOTIDE SEQUENCE [LARGE SCALE GENOMIC DNA]</scope>
    <source>
        <strain evidence="5 6">P2</strain>
    </source>
</reference>
<keyword evidence="6" id="KW-1185">Reference proteome</keyword>
<evidence type="ECO:0000256" key="2">
    <source>
        <dbReference type="ARBA" id="ARBA00023125"/>
    </source>
</evidence>
<dbReference type="InterPro" id="IPR008920">
    <property type="entry name" value="TF_FadR/GntR_C"/>
</dbReference>
<name>A0ABY8H9V6_9MICC</name>
<keyword evidence="3" id="KW-0804">Transcription</keyword>
<dbReference type="EMBL" id="CP121252">
    <property type="protein sequence ID" value="WFP17412.1"/>
    <property type="molecule type" value="Genomic_DNA"/>
</dbReference>
<organism evidence="5 6">
    <name type="scientific">Citricoccus muralis</name>
    <dbReference type="NCBI Taxonomy" id="169134"/>
    <lineage>
        <taxon>Bacteria</taxon>
        <taxon>Bacillati</taxon>
        <taxon>Actinomycetota</taxon>
        <taxon>Actinomycetes</taxon>
        <taxon>Micrococcales</taxon>
        <taxon>Micrococcaceae</taxon>
        <taxon>Citricoccus</taxon>
    </lineage>
</organism>
<dbReference type="SMART" id="SM00895">
    <property type="entry name" value="FCD"/>
    <property type="match status" value="1"/>
</dbReference>
<evidence type="ECO:0000313" key="5">
    <source>
        <dbReference type="EMBL" id="WFP17412.1"/>
    </source>
</evidence>
<dbReference type="Pfam" id="PF00392">
    <property type="entry name" value="GntR"/>
    <property type="match status" value="1"/>
</dbReference>
<dbReference type="RefSeq" id="WP_278158883.1">
    <property type="nucleotide sequence ID" value="NZ_CP121252.1"/>
</dbReference>
<dbReference type="Gene3D" id="1.10.10.10">
    <property type="entry name" value="Winged helix-like DNA-binding domain superfamily/Winged helix DNA-binding domain"/>
    <property type="match status" value="1"/>
</dbReference>
<dbReference type="Proteomes" id="UP001219037">
    <property type="component" value="Chromosome"/>
</dbReference>
<dbReference type="PROSITE" id="PS50949">
    <property type="entry name" value="HTH_GNTR"/>
    <property type="match status" value="1"/>
</dbReference>
<feature type="domain" description="HTH gntR-type" evidence="4">
    <location>
        <begin position="11"/>
        <end position="78"/>
    </location>
</feature>
<evidence type="ECO:0000259" key="4">
    <source>
        <dbReference type="PROSITE" id="PS50949"/>
    </source>
</evidence>
<keyword evidence="2" id="KW-0238">DNA-binding</keyword>
<dbReference type="Gene3D" id="1.20.120.530">
    <property type="entry name" value="GntR ligand-binding domain-like"/>
    <property type="match status" value="1"/>
</dbReference>
<dbReference type="Pfam" id="PF07729">
    <property type="entry name" value="FCD"/>
    <property type="match status" value="1"/>
</dbReference>
<protein>
    <submittedName>
        <fullName evidence="5">GntR family transcriptional regulator</fullName>
    </submittedName>
</protein>
<evidence type="ECO:0000256" key="1">
    <source>
        <dbReference type="ARBA" id="ARBA00023015"/>
    </source>
</evidence>
<dbReference type="InterPro" id="IPR000524">
    <property type="entry name" value="Tscrpt_reg_HTH_GntR"/>
</dbReference>